<gene>
    <name evidence="2" type="ORF">XNOV1_A028307</name>
</gene>
<organism evidence="2 3">
    <name type="scientific">Xyrichtys novacula</name>
    <name type="common">Pearly razorfish</name>
    <name type="synonym">Hemipteronotus novacula</name>
    <dbReference type="NCBI Taxonomy" id="13765"/>
    <lineage>
        <taxon>Eukaryota</taxon>
        <taxon>Metazoa</taxon>
        <taxon>Chordata</taxon>
        <taxon>Craniata</taxon>
        <taxon>Vertebrata</taxon>
        <taxon>Euteleostomi</taxon>
        <taxon>Actinopterygii</taxon>
        <taxon>Neopterygii</taxon>
        <taxon>Teleostei</taxon>
        <taxon>Neoteleostei</taxon>
        <taxon>Acanthomorphata</taxon>
        <taxon>Eupercaria</taxon>
        <taxon>Labriformes</taxon>
        <taxon>Labridae</taxon>
        <taxon>Xyrichtys</taxon>
    </lineage>
</organism>
<protein>
    <submittedName>
        <fullName evidence="2">Uncharacterized protein</fullName>
    </submittedName>
</protein>
<evidence type="ECO:0000256" key="1">
    <source>
        <dbReference type="SAM" id="MobiDB-lite"/>
    </source>
</evidence>
<keyword evidence="3" id="KW-1185">Reference proteome</keyword>
<evidence type="ECO:0000313" key="2">
    <source>
        <dbReference type="EMBL" id="CAJ1081378.1"/>
    </source>
</evidence>
<proteinExistence type="predicted"/>
<dbReference type="Proteomes" id="UP001178508">
    <property type="component" value="Chromosome 19"/>
</dbReference>
<feature type="region of interest" description="Disordered" evidence="1">
    <location>
        <begin position="59"/>
        <end position="84"/>
    </location>
</feature>
<feature type="region of interest" description="Disordered" evidence="1">
    <location>
        <begin position="1"/>
        <end position="45"/>
    </location>
</feature>
<reference evidence="2" key="1">
    <citation type="submission" date="2023-08" db="EMBL/GenBank/DDBJ databases">
        <authorList>
            <person name="Alioto T."/>
            <person name="Alioto T."/>
            <person name="Gomez Garrido J."/>
        </authorList>
    </citation>
    <scope>NUCLEOTIDE SEQUENCE</scope>
</reference>
<feature type="compositionally biased region" description="Basic and acidic residues" evidence="1">
    <location>
        <begin position="13"/>
        <end position="43"/>
    </location>
</feature>
<accession>A0AAV1H6E4</accession>
<sequence length="84" mass="9120">MKQLEVRGSVRSKQRESEEPHREIRVQTETGKIHGEKEKELRHGGGPAAVFSLLLSGLWAPNTPEHSTGSPGPLEAPQGRTVSG</sequence>
<dbReference type="EMBL" id="OY660882">
    <property type="protein sequence ID" value="CAJ1081378.1"/>
    <property type="molecule type" value="Genomic_DNA"/>
</dbReference>
<dbReference type="AlphaFoldDB" id="A0AAV1H6E4"/>
<name>A0AAV1H6E4_XYRNO</name>
<evidence type="ECO:0000313" key="3">
    <source>
        <dbReference type="Proteomes" id="UP001178508"/>
    </source>
</evidence>